<dbReference type="OrthoDB" id="409173at2759"/>
<evidence type="ECO:0000313" key="1">
    <source>
        <dbReference type="EMBL" id="OJT04776.1"/>
    </source>
</evidence>
<name>A0A1M2VB41_TRAPU</name>
<organism evidence="1 2">
    <name type="scientific">Trametes pubescens</name>
    <name type="common">White-rot fungus</name>
    <dbReference type="NCBI Taxonomy" id="154538"/>
    <lineage>
        <taxon>Eukaryota</taxon>
        <taxon>Fungi</taxon>
        <taxon>Dikarya</taxon>
        <taxon>Basidiomycota</taxon>
        <taxon>Agaricomycotina</taxon>
        <taxon>Agaricomycetes</taxon>
        <taxon>Polyporales</taxon>
        <taxon>Polyporaceae</taxon>
        <taxon>Trametes</taxon>
    </lineage>
</organism>
<dbReference type="Proteomes" id="UP000184267">
    <property type="component" value="Unassembled WGS sequence"/>
</dbReference>
<protein>
    <submittedName>
        <fullName evidence="1">Uncharacterized protein</fullName>
    </submittedName>
</protein>
<keyword evidence="2" id="KW-1185">Reference proteome</keyword>
<dbReference type="EMBL" id="MNAD01001519">
    <property type="protein sequence ID" value="OJT04776.1"/>
    <property type="molecule type" value="Genomic_DNA"/>
</dbReference>
<sequence>MSLLAHPDRAAVYGAPAVPDALSWRVRLTRSWRNVFHHVSKHVGVGIICSVAYFDP</sequence>
<dbReference type="STRING" id="154538.A0A1M2VB41"/>
<proteinExistence type="predicted"/>
<dbReference type="AlphaFoldDB" id="A0A1M2VB41"/>
<evidence type="ECO:0000313" key="2">
    <source>
        <dbReference type="Proteomes" id="UP000184267"/>
    </source>
</evidence>
<comment type="caution">
    <text evidence="1">The sequence shown here is derived from an EMBL/GenBank/DDBJ whole genome shotgun (WGS) entry which is preliminary data.</text>
</comment>
<accession>A0A1M2VB41</accession>
<reference evidence="1 2" key="1">
    <citation type="submission" date="2016-10" db="EMBL/GenBank/DDBJ databases">
        <title>Genome sequence of the basidiomycete white-rot fungus Trametes pubescens.</title>
        <authorList>
            <person name="Makela M.R."/>
            <person name="Granchi Z."/>
            <person name="Peng M."/>
            <person name="De Vries R.P."/>
            <person name="Grigoriev I."/>
            <person name="Riley R."/>
            <person name="Hilden K."/>
        </authorList>
    </citation>
    <scope>NUCLEOTIDE SEQUENCE [LARGE SCALE GENOMIC DNA]</scope>
    <source>
        <strain evidence="1 2">FBCC735</strain>
    </source>
</reference>
<gene>
    <name evidence="1" type="ORF">TRAPUB_4570</name>
</gene>